<gene>
    <name evidence="10" type="ORF">SEUCBS140593_007647</name>
</gene>
<feature type="compositionally biased region" description="Basic and acidic residues" evidence="7">
    <location>
        <begin position="13"/>
        <end position="26"/>
    </location>
</feature>
<comment type="subcellular location">
    <subcellularLocation>
        <location evidence="1">Membrane</location>
        <topology evidence="1">Multi-pass membrane protein</topology>
    </subcellularLocation>
</comment>
<feature type="transmembrane region" description="Helical" evidence="8">
    <location>
        <begin position="342"/>
        <end position="360"/>
    </location>
</feature>
<dbReference type="InterPro" id="IPR050327">
    <property type="entry name" value="Proton-linked_MCT"/>
</dbReference>
<dbReference type="Gene3D" id="1.20.1250.20">
    <property type="entry name" value="MFS general substrate transporter like domains"/>
    <property type="match status" value="2"/>
</dbReference>
<feature type="region of interest" description="Disordered" evidence="7">
    <location>
        <begin position="56"/>
        <end position="95"/>
    </location>
</feature>
<dbReference type="CDD" id="cd17352">
    <property type="entry name" value="MFS_MCT_SLC16"/>
    <property type="match status" value="1"/>
</dbReference>
<dbReference type="InterPro" id="IPR011701">
    <property type="entry name" value="MFS"/>
</dbReference>
<feature type="transmembrane region" description="Helical" evidence="8">
    <location>
        <begin position="174"/>
        <end position="193"/>
    </location>
</feature>
<proteinExistence type="inferred from homology"/>
<evidence type="ECO:0000256" key="8">
    <source>
        <dbReference type="SAM" id="Phobius"/>
    </source>
</evidence>
<feature type="transmembrane region" description="Helical" evidence="8">
    <location>
        <begin position="402"/>
        <end position="423"/>
    </location>
</feature>
<evidence type="ECO:0000256" key="7">
    <source>
        <dbReference type="SAM" id="MobiDB-lite"/>
    </source>
</evidence>
<dbReference type="SUPFAM" id="SSF103473">
    <property type="entry name" value="MFS general substrate transporter"/>
    <property type="match status" value="1"/>
</dbReference>
<reference evidence="10 11" key="1">
    <citation type="submission" date="2024-01" db="EMBL/GenBank/DDBJ databases">
        <authorList>
            <person name="Allen C."/>
            <person name="Tagirdzhanova G."/>
        </authorList>
    </citation>
    <scope>NUCLEOTIDE SEQUENCE [LARGE SCALE GENOMIC DNA]</scope>
</reference>
<feature type="transmembrane region" description="Helical" evidence="8">
    <location>
        <begin position="263"/>
        <end position="287"/>
    </location>
</feature>
<feature type="transmembrane region" description="Helical" evidence="8">
    <location>
        <begin position="372"/>
        <end position="390"/>
    </location>
</feature>
<feature type="compositionally biased region" description="Polar residues" evidence="7">
    <location>
        <begin position="27"/>
        <end position="39"/>
    </location>
</feature>
<feature type="transmembrane region" description="Helical" evidence="8">
    <location>
        <begin position="199"/>
        <end position="219"/>
    </location>
</feature>
<dbReference type="PANTHER" id="PTHR11360:SF224">
    <property type="entry name" value="MAJOR FACILITATOR SUPERFAMILY (MFS) PROFILE DOMAIN-CONTAINING PROTEIN-RELATED"/>
    <property type="match status" value="1"/>
</dbReference>
<evidence type="ECO:0000256" key="3">
    <source>
        <dbReference type="ARBA" id="ARBA00022448"/>
    </source>
</evidence>
<feature type="compositionally biased region" description="Gly residues" evidence="7">
    <location>
        <begin position="72"/>
        <end position="83"/>
    </location>
</feature>
<feature type="domain" description="Major facilitator superfamily (MFS) profile" evidence="9">
    <location>
        <begin position="103"/>
        <end position="502"/>
    </location>
</feature>
<feature type="transmembrane region" description="Helical" evidence="8">
    <location>
        <begin position="108"/>
        <end position="132"/>
    </location>
</feature>
<sequence length="502" mass="53646">MSLQRTTTSTMASDDKKDNFVSETEQRSNSSRTASNSDKVQLDVVTVVDSEKALVQQTPRTENATGPPGQPVAGGGKTGGRGGLPPSHPMHPSQFVGDTYDKRALATLLGSFCVMFSSFGWINCIGVFQQYYETHQLQGYSDSTVSWIISAELFLMFMGAPIVGKLFDNFGPRYLLLTGTFLHVLGLMMASLSSQYYQLFLSQGVCSPLGCSMLFFPAMNSCISWFLKRRALAFGVIASGASLGGVIFPIIVTRLVPRIGFAWTMRTCAFIILALLVIGNACITCRLKPRKAGVTLNEFLAPLSETPYRLLATASFCGYLGLFVPISYIVVQSAAVGMSTNLQGYMVPILNAASLFGRTIPGHAADKLGRFNTMLIMCLFSVVCIFAVWVPATTGAGANTPAVTIVFAVLYGFASGAFISVMPTLVAEITTDMSKLGVRNGTSFAILSIATLVGTPISGALLSACHGKFWGLQIFTGLSLLVCAGFLLATRVSLAGFKMTKV</sequence>
<comment type="similarity">
    <text evidence="2">Belongs to the major facilitator superfamily. Monocarboxylate porter (TC 2.A.1.13) family.</text>
</comment>
<evidence type="ECO:0000256" key="2">
    <source>
        <dbReference type="ARBA" id="ARBA00006727"/>
    </source>
</evidence>
<dbReference type="InterPro" id="IPR020846">
    <property type="entry name" value="MFS_dom"/>
</dbReference>
<feature type="transmembrane region" description="Helical" evidence="8">
    <location>
        <begin position="470"/>
        <end position="489"/>
    </location>
</feature>
<dbReference type="PROSITE" id="PS50850">
    <property type="entry name" value="MFS"/>
    <property type="match status" value="1"/>
</dbReference>
<feature type="transmembrane region" description="Helical" evidence="8">
    <location>
        <begin position="308"/>
        <end position="330"/>
    </location>
</feature>
<name>A0ABP0CEY0_9PEZI</name>
<feature type="compositionally biased region" description="Polar residues" evidence="7">
    <location>
        <begin position="1"/>
        <end position="12"/>
    </location>
</feature>
<keyword evidence="4 8" id="KW-0812">Transmembrane</keyword>
<dbReference type="PANTHER" id="PTHR11360">
    <property type="entry name" value="MONOCARBOXYLATE TRANSPORTER"/>
    <property type="match status" value="1"/>
</dbReference>
<keyword evidence="5 8" id="KW-1133">Transmembrane helix</keyword>
<keyword evidence="6 8" id="KW-0472">Membrane</keyword>
<evidence type="ECO:0000256" key="4">
    <source>
        <dbReference type="ARBA" id="ARBA00022692"/>
    </source>
</evidence>
<comment type="caution">
    <text evidence="10">The sequence shown here is derived from an EMBL/GenBank/DDBJ whole genome shotgun (WGS) entry which is preliminary data.</text>
</comment>
<dbReference type="Proteomes" id="UP001642482">
    <property type="component" value="Unassembled WGS sequence"/>
</dbReference>
<evidence type="ECO:0000256" key="6">
    <source>
        <dbReference type="ARBA" id="ARBA00023136"/>
    </source>
</evidence>
<evidence type="ECO:0000313" key="11">
    <source>
        <dbReference type="Proteomes" id="UP001642482"/>
    </source>
</evidence>
<dbReference type="Pfam" id="PF07690">
    <property type="entry name" value="MFS_1"/>
    <property type="match status" value="1"/>
</dbReference>
<protein>
    <recommendedName>
        <fullName evidence="9">Major facilitator superfamily (MFS) profile domain-containing protein</fullName>
    </recommendedName>
</protein>
<accession>A0ABP0CEY0</accession>
<dbReference type="EMBL" id="CAWUHD010000095">
    <property type="protein sequence ID" value="CAK7230620.1"/>
    <property type="molecule type" value="Genomic_DNA"/>
</dbReference>
<feature type="transmembrane region" description="Helical" evidence="8">
    <location>
        <begin position="144"/>
        <end position="167"/>
    </location>
</feature>
<evidence type="ECO:0000256" key="5">
    <source>
        <dbReference type="ARBA" id="ARBA00022989"/>
    </source>
</evidence>
<dbReference type="InterPro" id="IPR036259">
    <property type="entry name" value="MFS_trans_sf"/>
</dbReference>
<evidence type="ECO:0000313" key="10">
    <source>
        <dbReference type="EMBL" id="CAK7230620.1"/>
    </source>
</evidence>
<keyword evidence="3" id="KW-0813">Transport</keyword>
<organism evidence="10 11">
    <name type="scientific">Sporothrix eucalyptigena</name>
    <dbReference type="NCBI Taxonomy" id="1812306"/>
    <lineage>
        <taxon>Eukaryota</taxon>
        <taxon>Fungi</taxon>
        <taxon>Dikarya</taxon>
        <taxon>Ascomycota</taxon>
        <taxon>Pezizomycotina</taxon>
        <taxon>Sordariomycetes</taxon>
        <taxon>Sordariomycetidae</taxon>
        <taxon>Ophiostomatales</taxon>
        <taxon>Ophiostomataceae</taxon>
        <taxon>Sporothrix</taxon>
    </lineage>
</organism>
<feature type="transmembrane region" description="Helical" evidence="8">
    <location>
        <begin position="444"/>
        <end position="464"/>
    </location>
</feature>
<evidence type="ECO:0000256" key="1">
    <source>
        <dbReference type="ARBA" id="ARBA00004141"/>
    </source>
</evidence>
<feature type="region of interest" description="Disordered" evidence="7">
    <location>
        <begin position="1"/>
        <end position="41"/>
    </location>
</feature>
<evidence type="ECO:0000259" key="9">
    <source>
        <dbReference type="PROSITE" id="PS50850"/>
    </source>
</evidence>
<keyword evidence="11" id="KW-1185">Reference proteome</keyword>
<feature type="transmembrane region" description="Helical" evidence="8">
    <location>
        <begin position="231"/>
        <end position="251"/>
    </location>
</feature>